<protein>
    <submittedName>
        <fullName evidence="2">Receptor-like protein kinase</fullName>
    </submittedName>
</protein>
<dbReference type="Proteomes" id="UP001412067">
    <property type="component" value="Unassembled WGS sequence"/>
</dbReference>
<evidence type="ECO:0000313" key="3">
    <source>
        <dbReference type="Proteomes" id="UP001412067"/>
    </source>
</evidence>
<sequence length="213" mass="23850">MDYEDSGCTTGLKYLHETCSPVGFNAKVRHDDESKHDGVCMLQDMPQLTDRTKLPNIVDPAIRDTMDLKHLKKYINGQGSSGPSSPRDLRRQSSCSNYDHELRQTEEGTDWRPLNIVICKRDAPLDTSDDLLSICKKNLRKRLAKLRVTVVAENRITDLIKGGLQQWPALGDNLFNKRGVTTVASFRGYNSVGKILVSSPVIACICLQEFLDA</sequence>
<name>A0ABR2LBH8_9ASPA</name>
<proteinExistence type="predicted"/>
<keyword evidence="3" id="KW-1185">Reference proteome</keyword>
<dbReference type="EMBL" id="JBBWWR010000123">
    <property type="protein sequence ID" value="KAK8935028.1"/>
    <property type="molecule type" value="Genomic_DNA"/>
</dbReference>
<organism evidence="2 3">
    <name type="scientific">Platanthera guangdongensis</name>
    <dbReference type="NCBI Taxonomy" id="2320717"/>
    <lineage>
        <taxon>Eukaryota</taxon>
        <taxon>Viridiplantae</taxon>
        <taxon>Streptophyta</taxon>
        <taxon>Embryophyta</taxon>
        <taxon>Tracheophyta</taxon>
        <taxon>Spermatophyta</taxon>
        <taxon>Magnoliopsida</taxon>
        <taxon>Liliopsida</taxon>
        <taxon>Asparagales</taxon>
        <taxon>Orchidaceae</taxon>
        <taxon>Orchidoideae</taxon>
        <taxon>Orchideae</taxon>
        <taxon>Orchidinae</taxon>
        <taxon>Platanthera</taxon>
    </lineage>
</organism>
<feature type="region of interest" description="Disordered" evidence="1">
    <location>
        <begin position="74"/>
        <end position="93"/>
    </location>
</feature>
<evidence type="ECO:0000256" key="1">
    <source>
        <dbReference type="SAM" id="MobiDB-lite"/>
    </source>
</evidence>
<reference evidence="2 3" key="1">
    <citation type="journal article" date="2022" name="Nat. Plants">
        <title>Genomes of leafy and leafless Platanthera orchids illuminate the evolution of mycoheterotrophy.</title>
        <authorList>
            <person name="Li M.H."/>
            <person name="Liu K.W."/>
            <person name="Li Z."/>
            <person name="Lu H.C."/>
            <person name="Ye Q.L."/>
            <person name="Zhang D."/>
            <person name="Wang J.Y."/>
            <person name="Li Y.F."/>
            <person name="Zhong Z.M."/>
            <person name="Liu X."/>
            <person name="Yu X."/>
            <person name="Liu D.K."/>
            <person name="Tu X.D."/>
            <person name="Liu B."/>
            <person name="Hao Y."/>
            <person name="Liao X.Y."/>
            <person name="Jiang Y.T."/>
            <person name="Sun W.H."/>
            <person name="Chen J."/>
            <person name="Chen Y.Q."/>
            <person name="Ai Y."/>
            <person name="Zhai J.W."/>
            <person name="Wu S.S."/>
            <person name="Zhou Z."/>
            <person name="Hsiao Y.Y."/>
            <person name="Wu W.L."/>
            <person name="Chen Y.Y."/>
            <person name="Lin Y.F."/>
            <person name="Hsu J.L."/>
            <person name="Li C.Y."/>
            <person name="Wang Z.W."/>
            <person name="Zhao X."/>
            <person name="Zhong W.Y."/>
            <person name="Ma X.K."/>
            <person name="Ma L."/>
            <person name="Huang J."/>
            <person name="Chen G.Z."/>
            <person name="Huang M.Z."/>
            <person name="Huang L."/>
            <person name="Peng D.H."/>
            <person name="Luo Y.B."/>
            <person name="Zou S.Q."/>
            <person name="Chen S.P."/>
            <person name="Lan S."/>
            <person name="Tsai W.C."/>
            <person name="Van de Peer Y."/>
            <person name="Liu Z.J."/>
        </authorList>
    </citation>
    <scope>NUCLEOTIDE SEQUENCE [LARGE SCALE GENOMIC DNA]</scope>
    <source>
        <strain evidence="2">Lor288</strain>
    </source>
</reference>
<comment type="caution">
    <text evidence="2">The sequence shown here is derived from an EMBL/GenBank/DDBJ whole genome shotgun (WGS) entry which is preliminary data.</text>
</comment>
<accession>A0ABR2LBH8</accession>
<gene>
    <name evidence="2" type="ORF">KSP40_PGU022344</name>
</gene>
<evidence type="ECO:0000313" key="2">
    <source>
        <dbReference type="EMBL" id="KAK8935028.1"/>
    </source>
</evidence>